<dbReference type="InterPro" id="IPR003593">
    <property type="entry name" value="AAA+_ATPase"/>
</dbReference>
<protein>
    <recommendedName>
        <fullName evidence="11 12">Vesicular-fusion protein SEC18</fullName>
    </recommendedName>
</protein>
<evidence type="ECO:0000256" key="2">
    <source>
        <dbReference type="ARBA" id="ARBA00006914"/>
    </source>
</evidence>
<dbReference type="InterPro" id="IPR004201">
    <property type="entry name" value="Cdc48_dom2"/>
</dbReference>
<dbReference type="Proteomes" id="UP000053447">
    <property type="component" value="Unassembled WGS sequence"/>
</dbReference>
<evidence type="ECO:0000259" key="13">
    <source>
        <dbReference type="SMART" id="SM00382"/>
    </source>
</evidence>
<dbReference type="InterPro" id="IPR039812">
    <property type="entry name" value="Vesicle-fus_ATPase"/>
</dbReference>
<evidence type="ECO:0000256" key="12">
    <source>
        <dbReference type="RuleBase" id="RU367045"/>
    </source>
</evidence>
<comment type="similarity">
    <text evidence="2 12">Belongs to the AAA ATPase family.</text>
</comment>
<dbReference type="GO" id="GO:0005795">
    <property type="term" value="C:Golgi stack"/>
    <property type="evidence" value="ECO:0007669"/>
    <property type="project" value="TreeGrafter"/>
</dbReference>
<keyword evidence="12" id="KW-0378">Hydrolase</keyword>
<dbReference type="InterPro" id="IPR041569">
    <property type="entry name" value="AAA_lid_3"/>
</dbReference>
<dbReference type="CDD" id="cd00009">
    <property type="entry name" value="AAA"/>
    <property type="match status" value="1"/>
</dbReference>
<evidence type="ECO:0000313" key="14">
    <source>
        <dbReference type="EMBL" id="KTW30443.1"/>
    </source>
</evidence>
<dbReference type="VEuPathDB" id="FungiDB:T551_01726"/>
<dbReference type="GO" id="GO:0016887">
    <property type="term" value="F:ATP hydrolysis activity"/>
    <property type="evidence" value="ECO:0007669"/>
    <property type="project" value="InterPro"/>
</dbReference>
<dbReference type="FunFam" id="3.40.50.300:FF:000187">
    <property type="entry name" value="Vesicular-fusion ATPase SEC18"/>
    <property type="match status" value="1"/>
</dbReference>
<dbReference type="FunFam" id="3.40.50.300:FF:000166">
    <property type="entry name" value="vesicle-fusing ATPase isoform X1"/>
    <property type="match status" value="1"/>
</dbReference>
<evidence type="ECO:0000256" key="8">
    <source>
        <dbReference type="ARBA" id="ARBA00022892"/>
    </source>
</evidence>
<keyword evidence="6 12" id="KW-0547">Nucleotide-binding</keyword>
<accession>A0A0W4ZQ05</accession>
<dbReference type="Gene3D" id="3.10.330.10">
    <property type="match status" value="1"/>
</dbReference>
<dbReference type="OrthoDB" id="9982946at2759"/>
<evidence type="ECO:0000256" key="7">
    <source>
        <dbReference type="ARBA" id="ARBA00022840"/>
    </source>
</evidence>
<sequence length="758" mass="84936">MQPNNTLNYALNKEKNQNGIYTVVKIPKTQSEPIELTNCLAVSSCDFKDNTYVICDDFYVFSTKVVAEIKPGHIGASLIQRDWAQWSLGQSVSVIPYDPFTEEILYIGSMDLEVGFVPGFRTTEEQFDGEIMGKWFSKCFQNQILTSDQKLIFDFKSYNIKAIVKNIKCVKIPIGEEITQKNTEILSNSYTRAILTLHSSINIYKARNSNIKIKASARRPNANSIIQPNFKFEDMGIGGLDNEFSAIFRRAFASRIFPSGLVDKLGIQHVKGILLYGPPGTGKTLMARQIGKMLNAREPKVVNGPEILNKFVGQSEENIRKLFLDAEKEYKEKGEESGLHIIIFDELDAICKQRGSRNDSTGVGDSIVNQLLAKMDGVDVLNNILIIGMTNRLDMIDEALLRPGRLEVHMEISLPNEYGRRQILKIHTSKMKKNEVIDSDINLDELAALTKNFSGAEICGLIKSASSFAFNRHVKVGTVAGVSEDVENLKVNRTDFINALKEVKPAFGVNEEDLEQSIRNGIIKFSPYIENILNEGKLFVEQVRKSERTPLISILLHGSPGSGKTALAATIALASEFPFIKLISPESMIGFSESAKVLALSKIFNDSYKSPLSVIVVDNIERLLDWVPIGPRFSNTVLQTLMVLFRKQPPKNRRLLIIATSSEKTVLSQMDLLSSFDADLPIPNVMYLRELYTVLKHLEFLSDTERHSSLKSISEIHHSEEISIGIARLISIVETARQDEDYKEKFLELIIKAISSNP</sequence>
<dbReference type="SUPFAM" id="SSF54585">
    <property type="entry name" value="Cdc48 domain 2-like"/>
    <property type="match status" value="1"/>
</dbReference>
<keyword evidence="5" id="KW-0677">Repeat</keyword>
<keyword evidence="3 12" id="KW-0813">Transport</keyword>
<dbReference type="EMBL" id="LFWA01000007">
    <property type="protein sequence ID" value="KTW30443.1"/>
    <property type="molecule type" value="Genomic_DNA"/>
</dbReference>
<dbReference type="Gene3D" id="3.40.50.300">
    <property type="entry name" value="P-loop containing nucleotide triphosphate hydrolases"/>
    <property type="match status" value="2"/>
</dbReference>
<dbReference type="GO" id="GO:0005524">
    <property type="term" value="F:ATP binding"/>
    <property type="evidence" value="ECO:0007669"/>
    <property type="project" value="UniProtKB-UniRule"/>
</dbReference>
<dbReference type="AlphaFoldDB" id="A0A0W4ZQ05"/>
<name>A0A0W4ZQ05_PNEJ7</name>
<dbReference type="SUPFAM" id="SSF52540">
    <property type="entry name" value="P-loop containing nucleoside triphosphate hydrolases"/>
    <property type="match status" value="2"/>
</dbReference>
<dbReference type="GO" id="GO:0006891">
    <property type="term" value="P:intra-Golgi vesicle-mediated transport"/>
    <property type="evidence" value="ECO:0007669"/>
    <property type="project" value="TreeGrafter"/>
</dbReference>
<evidence type="ECO:0000256" key="1">
    <source>
        <dbReference type="ARBA" id="ARBA00004496"/>
    </source>
</evidence>
<dbReference type="SMART" id="SM00382">
    <property type="entry name" value="AAA"/>
    <property type="match status" value="2"/>
</dbReference>
<dbReference type="PANTHER" id="PTHR23078:SF3">
    <property type="entry name" value="VESICLE-FUSING ATPASE"/>
    <property type="match status" value="1"/>
</dbReference>
<evidence type="ECO:0000256" key="6">
    <source>
        <dbReference type="ARBA" id="ARBA00022741"/>
    </source>
</evidence>
<keyword evidence="8 12" id="KW-0931">ER-Golgi transport</keyword>
<comment type="function">
    <text evidence="10 12">Required for vesicle-mediated transport. Catalyzes the fusion of transport vesicles within the Golgi cisternae. Is also required for transport from the endoplasmic reticulum to the Golgi stack. Seems to function as a fusion protein required for the delivery of cargo proteins to all compartments of the Golgi stack independent of vesicle origin.</text>
</comment>
<evidence type="ECO:0000256" key="3">
    <source>
        <dbReference type="ARBA" id="ARBA00022448"/>
    </source>
</evidence>
<dbReference type="Gene3D" id="2.40.40.20">
    <property type="match status" value="1"/>
</dbReference>
<evidence type="ECO:0000256" key="5">
    <source>
        <dbReference type="ARBA" id="ARBA00022737"/>
    </source>
</evidence>
<dbReference type="InterPro" id="IPR009010">
    <property type="entry name" value="Asp_de-COase-like_dom_sf"/>
</dbReference>
<keyword evidence="4 12" id="KW-0963">Cytoplasm</keyword>
<dbReference type="Pfam" id="PF02933">
    <property type="entry name" value="CDC48_2"/>
    <property type="match status" value="1"/>
</dbReference>
<dbReference type="FunFam" id="2.40.40.20:FF:000012">
    <property type="entry name" value="Vesicle-fusing ATPase protein"/>
    <property type="match status" value="1"/>
</dbReference>
<dbReference type="GO" id="GO:0043001">
    <property type="term" value="P:Golgi to plasma membrane protein transport"/>
    <property type="evidence" value="ECO:0007669"/>
    <property type="project" value="TreeGrafter"/>
</dbReference>
<dbReference type="Gene3D" id="1.10.8.60">
    <property type="match status" value="2"/>
</dbReference>
<dbReference type="FunFam" id="1.10.8.60:FF:000026">
    <property type="entry name" value="vesicle-fusing ATPase isoform X1"/>
    <property type="match status" value="1"/>
</dbReference>
<dbReference type="STRING" id="1408657.A0A0W4ZQ05"/>
<keyword evidence="15" id="KW-1185">Reference proteome</keyword>
<dbReference type="SUPFAM" id="SSF50692">
    <property type="entry name" value="ADC-like"/>
    <property type="match status" value="1"/>
</dbReference>
<proteinExistence type="inferred from homology"/>
<dbReference type="PROSITE" id="PS00674">
    <property type="entry name" value="AAA"/>
    <property type="match status" value="1"/>
</dbReference>
<feature type="domain" description="AAA+ ATPase" evidence="13">
    <location>
        <begin position="269"/>
        <end position="416"/>
    </location>
</feature>
<dbReference type="Pfam" id="PF17862">
    <property type="entry name" value="AAA_lid_3"/>
    <property type="match status" value="1"/>
</dbReference>
<dbReference type="InterPro" id="IPR029067">
    <property type="entry name" value="CDC48_domain_2-like_sf"/>
</dbReference>
<dbReference type="PANTHER" id="PTHR23078">
    <property type="entry name" value="VESICULAR-FUSION PROTEIN NSF"/>
    <property type="match status" value="1"/>
</dbReference>
<comment type="subcellular location">
    <subcellularLocation>
        <location evidence="1 12">Cytoplasm</location>
    </subcellularLocation>
</comment>
<evidence type="ECO:0000313" key="15">
    <source>
        <dbReference type="Proteomes" id="UP000053447"/>
    </source>
</evidence>
<dbReference type="InterPro" id="IPR027417">
    <property type="entry name" value="P-loop_NTPase"/>
</dbReference>
<dbReference type="InterPro" id="IPR003959">
    <property type="entry name" value="ATPase_AAA_core"/>
</dbReference>
<organism evidence="14 15">
    <name type="scientific">Pneumocystis jirovecii (strain RU7)</name>
    <name type="common">Human pneumocystis pneumonia agent</name>
    <dbReference type="NCBI Taxonomy" id="1408657"/>
    <lineage>
        <taxon>Eukaryota</taxon>
        <taxon>Fungi</taxon>
        <taxon>Dikarya</taxon>
        <taxon>Ascomycota</taxon>
        <taxon>Taphrinomycotina</taxon>
        <taxon>Pneumocystomycetes</taxon>
        <taxon>Pneumocystaceae</taxon>
        <taxon>Pneumocystis</taxon>
    </lineage>
</organism>
<feature type="domain" description="AAA+ ATPase" evidence="13">
    <location>
        <begin position="550"/>
        <end position="686"/>
    </location>
</feature>
<dbReference type="RefSeq" id="XP_018229734.1">
    <property type="nucleotide sequence ID" value="XM_018373989.1"/>
</dbReference>
<dbReference type="Pfam" id="PF00004">
    <property type="entry name" value="AAA"/>
    <property type="match status" value="2"/>
</dbReference>
<reference evidence="15" key="1">
    <citation type="journal article" date="2016" name="Nat. Commun.">
        <title>Genome analysis of three Pneumocystis species reveals adaptation mechanisms to life exclusively in mammalian hosts.</title>
        <authorList>
            <person name="Ma L."/>
            <person name="Chen Z."/>
            <person name="Huang D.W."/>
            <person name="Kutty G."/>
            <person name="Ishihara M."/>
            <person name="Wang H."/>
            <person name="Abouelleil A."/>
            <person name="Bishop L."/>
            <person name="Davey E."/>
            <person name="Deng R."/>
            <person name="Deng X."/>
            <person name="Fan L."/>
            <person name="Fantoni G."/>
            <person name="Fitzgerald M."/>
            <person name="Gogineni E."/>
            <person name="Goldberg J.M."/>
            <person name="Handley G."/>
            <person name="Hu X."/>
            <person name="Huber C."/>
            <person name="Jiao X."/>
            <person name="Jones K."/>
            <person name="Levin J.Z."/>
            <person name="Liu Y."/>
            <person name="Macdonald P."/>
            <person name="Melnikov A."/>
            <person name="Raley C."/>
            <person name="Sassi M."/>
            <person name="Sherman B.T."/>
            <person name="Song X."/>
            <person name="Sykes S."/>
            <person name="Tran B."/>
            <person name="Walsh L."/>
            <person name="Xia Y."/>
            <person name="Yang J."/>
            <person name="Young S."/>
            <person name="Zeng Q."/>
            <person name="Zheng X."/>
            <person name="Stephens R."/>
            <person name="Nusbaum C."/>
            <person name="Birren B.W."/>
            <person name="Azadi P."/>
            <person name="Lempicki R.A."/>
            <person name="Cuomo C.A."/>
            <person name="Kovacs J.A."/>
        </authorList>
    </citation>
    <scope>NUCLEOTIDE SEQUENCE [LARGE SCALE GENOMIC DNA]</scope>
    <source>
        <strain evidence="15">RU7</strain>
    </source>
</reference>
<evidence type="ECO:0000256" key="10">
    <source>
        <dbReference type="ARBA" id="ARBA00056429"/>
    </source>
</evidence>
<evidence type="ECO:0000256" key="4">
    <source>
        <dbReference type="ARBA" id="ARBA00022490"/>
    </source>
</evidence>
<keyword evidence="9 12" id="KW-0653">Protein transport</keyword>
<keyword evidence="7 12" id="KW-0067">ATP-binding</keyword>
<evidence type="ECO:0000256" key="9">
    <source>
        <dbReference type="ARBA" id="ARBA00022927"/>
    </source>
</evidence>
<gene>
    <name evidence="14" type="ORF">T551_01726</name>
</gene>
<comment type="caution">
    <text evidence="14">The sequence shown here is derived from an EMBL/GenBank/DDBJ whole genome shotgun (WGS) entry which is preliminary data.</text>
</comment>
<dbReference type="GeneID" id="28940244"/>
<dbReference type="GO" id="GO:0035494">
    <property type="term" value="P:SNARE complex disassembly"/>
    <property type="evidence" value="ECO:0007669"/>
    <property type="project" value="InterPro"/>
</dbReference>
<dbReference type="InterPro" id="IPR003960">
    <property type="entry name" value="ATPase_AAA_CS"/>
</dbReference>
<evidence type="ECO:0000256" key="11">
    <source>
        <dbReference type="ARBA" id="ARBA00068637"/>
    </source>
</evidence>